<reference evidence="3" key="1">
    <citation type="submission" date="2018-12" db="EMBL/GenBank/DDBJ databases">
        <authorList>
            <person name="Yazar S."/>
        </authorList>
    </citation>
    <scope>NUCLEOTIDE SEQUENCE [LARGE SCALE GENOMIC DNA]</scope>
</reference>
<dbReference type="GO" id="GO:0004515">
    <property type="term" value="F:nicotinate-nucleotide adenylyltransferase activity"/>
    <property type="evidence" value="ECO:0007669"/>
    <property type="project" value="TreeGrafter"/>
</dbReference>
<sequence length="167" mass="19630">MRSCLRSPARIQVILLSCDSFNSITNKPVCLFETPGDHLHQTVLTELRPLLGNNVLKTLQTSDFWEDKHIQEITRTEWLRCINWLGYSPQQLNEPAISTPCQDNIHLVKYVMQNNRPYKNISQVLYKRLSVIYLFLYSVITYVEDHNFDLKESKQKQRTLENEGKCQ</sequence>
<dbReference type="PANTHER" id="PTHR12039">
    <property type="entry name" value="NICOTINAMIDE MONONUCLEOTIDE ADENYLYLTRANSFERASE"/>
    <property type="match status" value="1"/>
</dbReference>
<feature type="transmembrane region" description="Helical" evidence="1">
    <location>
        <begin position="125"/>
        <end position="143"/>
    </location>
</feature>
<reference evidence="2" key="3">
    <citation type="submission" date="2025-09" db="UniProtKB">
        <authorList>
            <consortium name="Ensembl"/>
        </authorList>
    </citation>
    <scope>IDENTIFICATION</scope>
</reference>
<keyword evidence="1" id="KW-0812">Transmembrane</keyword>
<evidence type="ECO:0000313" key="3">
    <source>
        <dbReference type="Proteomes" id="UP000314987"/>
    </source>
</evidence>
<dbReference type="GO" id="GO:0005739">
    <property type="term" value="C:mitochondrion"/>
    <property type="evidence" value="ECO:0007669"/>
    <property type="project" value="TreeGrafter"/>
</dbReference>
<evidence type="ECO:0000256" key="1">
    <source>
        <dbReference type="SAM" id="Phobius"/>
    </source>
</evidence>
<dbReference type="GO" id="GO:0000309">
    <property type="term" value="F:nicotinamide-nucleotide adenylyltransferase activity"/>
    <property type="evidence" value="ECO:0007669"/>
    <property type="project" value="TreeGrafter"/>
</dbReference>
<dbReference type="InterPro" id="IPR051182">
    <property type="entry name" value="Euk_NMN_adenylyltrnsfrase"/>
</dbReference>
<keyword evidence="1" id="KW-1133">Transmembrane helix</keyword>
<keyword evidence="1" id="KW-0472">Membrane</keyword>
<dbReference type="InterPro" id="IPR014729">
    <property type="entry name" value="Rossmann-like_a/b/a_fold"/>
</dbReference>
<protein>
    <submittedName>
        <fullName evidence="2">Uncharacterized protein</fullName>
    </submittedName>
</protein>
<dbReference type="PANTHER" id="PTHR12039:SF7">
    <property type="entry name" value="NICOTINAMIDE_NICOTINIC ACID MONONUCLEOTIDE ADENYLYLTRANSFERASE 3"/>
    <property type="match status" value="1"/>
</dbReference>
<dbReference type="Gene3D" id="3.40.50.620">
    <property type="entry name" value="HUPs"/>
    <property type="match status" value="1"/>
</dbReference>
<dbReference type="OMA" id="WEDTHIQ"/>
<dbReference type="GO" id="GO:0009435">
    <property type="term" value="P:NAD+ biosynthetic process"/>
    <property type="evidence" value="ECO:0007669"/>
    <property type="project" value="TreeGrafter"/>
</dbReference>
<accession>A0A4X2KAT4</accession>
<dbReference type="Ensembl" id="ENSVURT00010007241.1">
    <property type="protein sequence ID" value="ENSVURP00010006402.1"/>
    <property type="gene ID" value="ENSVURG00010004970.1"/>
</dbReference>
<name>A0A4X2KAT4_VOMUR</name>
<dbReference type="STRING" id="29139.ENSVURP00010006402"/>
<evidence type="ECO:0000313" key="2">
    <source>
        <dbReference type="Ensembl" id="ENSVURP00010006402.1"/>
    </source>
</evidence>
<dbReference type="AlphaFoldDB" id="A0A4X2KAT4"/>
<proteinExistence type="predicted"/>
<keyword evidence="3" id="KW-1185">Reference proteome</keyword>
<organism evidence="2 3">
    <name type="scientific">Vombatus ursinus</name>
    <name type="common">Common wombat</name>
    <dbReference type="NCBI Taxonomy" id="29139"/>
    <lineage>
        <taxon>Eukaryota</taxon>
        <taxon>Metazoa</taxon>
        <taxon>Chordata</taxon>
        <taxon>Craniata</taxon>
        <taxon>Vertebrata</taxon>
        <taxon>Euteleostomi</taxon>
        <taxon>Mammalia</taxon>
        <taxon>Metatheria</taxon>
        <taxon>Diprotodontia</taxon>
        <taxon>Vombatidae</taxon>
        <taxon>Vombatus</taxon>
    </lineage>
</organism>
<reference evidence="2" key="2">
    <citation type="submission" date="2025-08" db="UniProtKB">
        <authorList>
            <consortium name="Ensembl"/>
        </authorList>
    </citation>
    <scope>IDENTIFICATION</scope>
</reference>
<dbReference type="Proteomes" id="UP000314987">
    <property type="component" value="Unassembled WGS sequence"/>
</dbReference>